<accession>A0A9N9EG42</accession>
<comment type="caution">
    <text evidence="1">The sequence shown here is derived from an EMBL/GenBank/DDBJ whole genome shotgun (WGS) entry which is preliminary data.</text>
</comment>
<name>A0A9N9EG42_9GLOM</name>
<protein>
    <submittedName>
        <fullName evidence="1">7250_t:CDS:1</fullName>
    </submittedName>
</protein>
<evidence type="ECO:0000313" key="2">
    <source>
        <dbReference type="Proteomes" id="UP000789759"/>
    </source>
</evidence>
<gene>
    <name evidence="1" type="ORF">CPELLU_LOCUS10574</name>
</gene>
<organism evidence="1 2">
    <name type="scientific">Cetraspora pellucida</name>
    <dbReference type="NCBI Taxonomy" id="1433469"/>
    <lineage>
        <taxon>Eukaryota</taxon>
        <taxon>Fungi</taxon>
        <taxon>Fungi incertae sedis</taxon>
        <taxon>Mucoromycota</taxon>
        <taxon>Glomeromycotina</taxon>
        <taxon>Glomeromycetes</taxon>
        <taxon>Diversisporales</taxon>
        <taxon>Gigasporaceae</taxon>
        <taxon>Cetraspora</taxon>
    </lineage>
</organism>
<feature type="non-terminal residue" evidence="1">
    <location>
        <position position="1"/>
    </location>
</feature>
<dbReference type="AlphaFoldDB" id="A0A9N9EG42"/>
<keyword evidence="2" id="KW-1185">Reference proteome</keyword>
<dbReference type="Proteomes" id="UP000789759">
    <property type="component" value="Unassembled WGS sequence"/>
</dbReference>
<reference evidence="1" key="1">
    <citation type="submission" date="2021-06" db="EMBL/GenBank/DDBJ databases">
        <authorList>
            <person name="Kallberg Y."/>
            <person name="Tangrot J."/>
            <person name="Rosling A."/>
        </authorList>
    </citation>
    <scope>NUCLEOTIDE SEQUENCE</scope>
    <source>
        <strain evidence="1">FL966</strain>
    </source>
</reference>
<evidence type="ECO:0000313" key="1">
    <source>
        <dbReference type="EMBL" id="CAG8677020.1"/>
    </source>
</evidence>
<sequence length="45" mass="5124">MSKLTSKGMISVLNDEPKIEKGVLVLEPRRLLILEERAPNFTTKK</sequence>
<proteinExistence type="predicted"/>
<dbReference type="EMBL" id="CAJVQA010008784">
    <property type="protein sequence ID" value="CAG8677020.1"/>
    <property type="molecule type" value="Genomic_DNA"/>
</dbReference>